<dbReference type="RefSeq" id="WP_227308638.1">
    <property type="nucleotide sequence ID" value="NZ_JAESVA010000005.1"/>
</dbReference>
<evidence type="ECO:0000259" key="1">
    <source>
        <dbReference type="Pfam" id="PF13403"/>
    </source>
</evidence>
<dbReference type="InterPro" id="IPR036844">
    <property type="entry name" value="Hint_dom_sf"/>
</dbReference>
<name>A0A964E4Z1_9PROT</name>
<dbReference type="AlphaFoldDB" id="A0A964E4Z1"/>
<reference evidence="2 3" key="1">
    <citation type="journal article" date="2021" name="Microorganisms">
        <title>Acidisoma silvae sp. nov. and Acidisomacellulosilytica sp. nov., Two Acidophilic Bacteria Isolated from Decaying Wood, Hydrolyzing Cellulose and Producing Poly-3-hydroxybutyrate.</title>
        <authorList>
            <person name="Mieszkin S."/>
            <person name="Pouder E."/>
            <person name="Uroz S."/>
            <person name="Simon-Colin C."/>
            <person name="Alain K."/>
        </authorList>
    </citation>
    <scope>NUCLEOTIDE SEQUENCE [LARGE SCALE GENOMIC DNA]</scope>
    <source>
        <strain evidence="2 3">HW T5.17</strain>
    </source>
</reference>
<dbReference type="EMBL" id="JAESVA010000005">
    <property type="protein sequence ID" value="MCB8881986.1"/>
    <property type="molecule type" value="Genomic_DNA"/>
</dbReference>
<protein>
    <submittedName>
        <fullName evidence="2">Hint domain-containing protein</fullName>
    </submittedName>
</protein>
<dbReference type="Proteomes" id="UP000721844">
    <property type="component" value="Unassembled WGS sequence"/>
</dbReference>
<proteinExistence type="predicted"/>
<evidence type="ECO:0000313" key="3">
    <source>
        <dbReference type="Proteomes" id="UP000721844"/>
    </source>
</evidence>
<dbReference type="SUPFAM" id="SSF51294">
    <property type="entry name" value="Hedgehog/intein (Hint) domain"/>
    <property type="match status" value="1"/>
</dbReference>
<sequence length="497" mass="52606">MATGIEYQTLNYTASGLTYSTYLTGIAGENIVGMYVTAGDIDNGFIYDETTQTFILIGYPGAASTVPYGPSLADTASIIVVGSYKLAGEDKDNGFIYNAADGTYTTIDMPGATDTIPHSTYGEYVVGNYDDLTTANNDYAVYPSGGNAFLYDMATKNFTTIVIPDAISTTAYGIWNDVIAGGVDLTDNGVQVTDAYLLDQSTGKSYTYSYQSGAQVAVVTHFDGITGGSTAGSYIMTGDFVLADGTEGAFSAKVSNFTDIVWTDLSVPPTVPDTTTMTSGNSGYGNEAVGVYTTSSSDAINGYIATLPCFAAGSRIATPAGATAVEDLVPGMIVDSLFGGPQPVRWVGHRQVDCARHPDPASVWPVRVRAHAFGQDQPGRDLYLSPDHAIYLRDVLIPVKHLIDGDAVCQVPRDAVTYYHVQLDQHDVLTAEGLTTESFLPHAPRDAFDNGGGVTQIYPEFLHWCWDVAGCAPLVVTGPPVIAARAMLARSPQRAAA</sequence>
<gene>
    <name evidence="2" type="ORF">ACELLULO517_17210</name>
</gene>
<organism evidence="2 3">
    <name type="scientific">Acidisoma cellulosilyticum</name>
    <dbReference type="NCBI Taxonomy" id="2802395"/>
    <lineage>
        <taxon>Bacteria</taxon>
        <taxon>Pseudomonadati</taxon>
        <taxon>Pseudomonadota</taxon>
        <taxon>Alphaproteobacteria</taxon>
        <taxon>Acetobacterales</taxon>
        <taxon>Acidocellaceae</taxon>
        <taxon>Acidisoma</taxon>
    </lineage>
</organism>
<dbReference type="Pfam" id="PF13403">
    <property type="entry name" value="Hint_2"/>
    <property type="match status" value="1"/>
</dbReference>
<feature type="domain" description="Hedgehog/Intein (Hint)" evidence="1">
    <location>
        <begin position="308"/>
        <end position="442"/>
    </location>
</feature>
<accession>A0A964E4Z1</accession>
<comment type="caution">
    <text evidence="2">The sequence shown here is derived from an EMBL/GenBank/DDBJ whole genome shotgun (WGS) entry which is preliminary data.</text>
</comment>
<evidence type="ECO:0000313" key="2">
    <source>
        <dbReference type="EMBL" id="MCB8881986.1"/>
    </source>
</evidence>
<dbReference type="InterPro" id="IPR028992">
    <property type="entry name" value="Hedgehog/Intein_dom"/>
</dbReference>
<keyword evidence="3" id="KW-1185">Reference proteome</keyword>